<feature type="transmembrane region" description="Helical" evidence="1">
    <location>
        <begin position="100"/>
        <end position="118"/>
    </location>
</feature>
<feature type="transmembrane region" description="Helical" evidence="1">
    <location>
        <begin position="41"/>
        <end position="63"/>
    </location>
</feature>
<dbReference type="RefSeq" id="WP_233089661.1">
    <property type="nucleotide sequence ID" value="NZ_BAABWN010000018.1"/>
</dbReference>
<comment type="caution">
    <text evidence="2">The sequence shown here is derived from an EMBL/GenBank/DDBJ whole genome shotgun (WGS) entry which is preliminary data.</text>
</comment>
<dbReference type="Proteomes" id="UP001465153">
    <property type="component" value="Unassembled WGS sequence"/>
</dbReference>
<evidence type="ECO:0000313" key="3">
    <source>
        <dbReference type="Proteomes" id="UP001465153"/>
    </source>
</evidence>
<dbReference type="PANTHER" id="PTHR34980">
    <property type="entry name" value="INNER MEMBRANE PROTEIN-RELATED-RELATED"/>
    <property type="match status" value="1"/>
</dbReference>
<keyword evidence="1" id="KW-0812">Transmembrane</keyword>
<keyword evidence="3" id="KW-1185">Reference proteome</keyword>
<proteinExistence type="predicted"/>
<accession>A0ABQ0AEQ4</accession>
<reference evidence="2 3" key="1">
    <citation type="submission" date="2024-04" db="EMBL/GenBank/DDBJ databases">
        <title>Draft genome sequence of Sessilibacter corallicola NBRC 116591.</title>
        <authorList>
            <person name="Miyakawa T."/>
            <person name="Kusuya Y."/>
            <person name="Miura T."/>
        </authorList>
    </citation>
    <scope>NUCLEOTIDE SEQUENCE [LARGE SCALE GENOMIC DNA]</scope>
    <source>
        <strain evidence="2 3">KU-00831-HH</strain>
    </source>
</reference>
<protein>
    <submittedName>
        <fullName evidence="2">DUF805 domain-containing protein</fullName>
    </submittedName>
</protein>
<dbReference type="Pfam" id="PF05656">
    <property type="entry name" value="DUF805"/>
    <property type="match status" value="1"/>
</dbReference>
<feature type="transmembrane region" description="Helical" evidence="1">
    <location>
        <begin position="69"/>
        <end position="88"/>
    </location>
</feature>
<name>A0ABQ0AEQ4_9GAMM</name>
<evidence type="ECO:0000256" key="1">
    <source>
        <dbReference type="SAM" id="Phobius"/>
    </source>
</evidence>
<keyword evidence="1" id="KW-1133">Transmembrane helix</keyword>
<dbReference type="InterPro" id="IPR008523">
    <property type="entry name" value="DUF805"/>
</dbReference>
<organism evidence="2 3">
    <name type="scientific">Sessilibacter corallicola</name>
    <dbReference type="NCBI Taxonomy" id="2904075"/>
    <lineage>
        <taxon>Bacteria</taxon>
        <taxon>Pseudomonadati</taxon>
        <taxon>Pseudomonadota</taxon>
        <taxon>Gammaproteobacteria</taxon>
        <taxon>Cellvibrionales</taxon>
        <taxon>Cellvibrionaceae</taxon>
        <taxon>Sessilibacter</taxon>
    </lineage>
</organism>
<gene>
    <name evidence="2" type="ORF">NBRC116591_38300</name>
</gene>
<sequence>MSDNIYSSPNSDVMKNDEEPISLSTKEILFSFKGRIGRKSYWLSMLGMMVVTAIFMFIVVSMGVEGSGLQIPIVLILYIPLMWISLAIQIKRWHDRDKSGWFVLVSFIPVIGAIWAFIENGCLAGSDGVNRYGPPQI</sequence>
<dbReference type="PANTHER" id="PTHR34980:SF3">
    <property type="entry name" value="BLR8105 PROTEIN"/>
    <property type="match status" value="1"/>
</dbReference>
<keyword evidence="1" id="KW-0472">Membrane</keyword>
<evidence type="ECO:0000313" key="2">
    <source>
        <dbReference type="EMBL" id="GAA6170018.1"/>
    </source>
</evidence>
<dbReference type="EMBL" id="BAABWN010000018">
    <property type="protein sequence ID" value="GAA6170018.1"/>
    <property type="molecule type" value="Genomic_DNA"/>
</dbReference>